<accession>A0A0F9PP17</accession>
<feature type="transmembrane region" description="Helical" evidence="1">
    <location>
        <begin position="75"/>
        <end position="97"/>
    </location>
</feature>
<feature type="transmembrane region" description="Helical" evidence="1">
    <location>
        <begin position="103"/>
        <end position="126"/>
    </location>
</feature>
<sequence length="132" mass="15035">MNQRMKIILLGLMIWVIKFIVGGFIFAIAGEEILLTPYGVMWINGIEAFFVVIGLALALFLVYRDKGQNYKRTAWEAGIAWYVILLLMDLIVLVGLLNIGLDFWFPLILLHFKVVIIPIVVGYLLARPKIKV</sequence>
<keyword evidence="1" id="KW-0472">Membrane</keyword>
<feature type="transmembrane region" description="Helical" evidence="1">
    <location>
        <begin position="41"/>
        <end position="63"/>
    </location>
</feature>
<dbReference type="AlphaFoldDB" id="A0A0F9PP17"/>
<evidence type="ECO:0000313" key="2">
    <source>
        <dbReference type="EMBL" id="KKN33540.1"/>
    </source>
</evidence>
<keyword evidence="1" id="KW-0812">Transmembrane</keyword>
<reference evidence="2" key="1">
    <citation type="journal article" date="2015" name="Nature">
        <title>Complex archaea that bridge the gap between prokaryotes and eukaryotes.</title>
        <authorList>
            <person name="Spang A."/>
            <person name="Saw J.H."/>
            <person name="Jorgensen S.L."/>
            <person name="Zaremba-Niedzwiedzka K."/>
            <person name="Martijn J."/>
            <person name="Lind A.E."/>
            <person name="van Eijk R."/>
            <person name="Schleper C."/>
            <person name="Guy L."/>
            <person name="Ettema T.J."/>
        </authorList>
    </citation>
    <scope>NUCLEOTIDE SEQUENCE</scope>
</reference>
<organism evidence="2">
    <name type="scientific">marine sediment metagenome</name>
    <dbReference type="NCBI Taxonomy" id="412755"/>
    <lineage>
        <taxon>unclassified sequences</taxon>
        <taxon>metagenomes</taxon>
        <taxon>ecological metagenomes</taxon>
    </lineage>
</organism>
<evidence type="ECO:0000256" key="1">
    <source>
        <dbReference type="SAM" id="Phobius"/>
    </source>
</evidence>
<keyword evidence="1" id="KW-1133">Transmembrane helix</keyword>
<gene>
    <name evidence="2" type="ORF">LCGC14_0802720</name>
</gene>
<name>A0A0F9PP17_9ZZZZ</name>
<comment type="caution">
    <text evidence="2">The sequence shown here is derived from an EMBL/GenBank/DDBJ whole genome shotgun (WGS) entry which is preliminary data.</text>
</comment>
<feature type="transmembrane region" description="Helical" evidence="1">
    <location>
        <begin position="7"/>
        <end position="29"/>
    </location>
</feature>
<dbReference type="EMBL" id="LAZR01002169">
    <property type="protein sequence ID" value="KKN33540.1"/>
    <property type="molecule type" value="Genomic_DNA"/>
</dbReference>
<proteinExistence type="predicted"/>
<protein>
    <submittedName>
        <fullName evidence="2">Uncharacterized protein</fullName>
    </submittedName>
</protein>